<evidence type="ECO:0000313" key="3">
    <source>
        <dbReference type="Proteomes" id="UP000812287"/>
    </source>
</evidence>
<feature type="compositionally biased region" description="Low complexity" evidence="1">
    <location>
        <begin position="174"/>
        <end position="189"/>
    </location>
</feature>
<protein>
    <submittedName>
        <fullName evidence="2">Uncharacterized protein</fullName>
    </submittedName>
</protein>
<gene>
    <name evidence="2" type="ORF">BT62DRAFT_1011044</name>
</gene>
<dbReference type="GeneID" id="66100010"/>
<dbReference type="RefSeq" id="XP_043035503.1">
    <property type="nucleotide sequence ID" value="XM_043177723.1"/>
</dbReference>
<reference evidence="2" key="1">
    <citation type="submission" date="2020-11" db="EMBL/GenBank/DDBJ databases">
        <title>Adaptations for nitrogen fixation in a non-lichenized fungal sporocarp promotes dispersal by wood-feeding termites.</title>
        <authorList>
            <consortium name="DOE Joint Genome Institute"/>
            <person name="Koch R.A."/>
            <person name="Yoon G."/>
            <person name="Arayal U."/>
            <person name="Lail K."/>
            <person name="Amirebrahimi M."/>
            <person name="Labutti K."/>
            <person name="Lipzen A."/>
            <person name="Riley R."/>
            <person name="Barry K."/>
            <person name="Henrissat B."/>
            <person name="Grigoriev I.V."/>
            <person name="Herr J.R."/>
            <person name="Aime M.C."/>
        </authorList>
    </citation>
    <scope>NUCLEOTIDE SEQUENCE</scope>
    <source>
        <strain evidence="2">MCA 3950</strain>
    </source>
</reference>
<sequence>MSASEYYDTLFPFYPTYGTIPAGTDAFEDDDALNSQGETSLYFPPAFSGLATPPMERFNAAIPLYDPDFMMFAFPFDQPEESFVSPVNAFIPRPSVYDATAASYQEDFTQDIDFTGPMVVQREFTAPSATTMLATPPVTPQQRRTGKPRSSNRFEPYDLRDRSTGKCSEDLRPARSTSPSPSPRSTTRAQEGSANAPVVLKSDTVAASVPSSTPASSSTALKSGFTIKKKISRAKLGKKPLRKVPKAIPFTMTLRARKRRRQRYSV</sequence>
<keyword evidence="3" id="KW-1185">Reference proteome</keyword>
<dbReference type="EMBL" id="MU250555">
    <property type="protein sequence ID" value="KAG7442003.1"/>
    <property type="molecule type" value="Genomic_DNA"/>
</dbReference>
<feature type="region of interest" description="Disordered" evidence="1">
    <location>
        <begin position="126"/>
        <end position="199"/>
    </location>
</feature>
<evidence type="ECO:0000313" key="2">
    <source>
        <dbReference type="EMBL" id="KAG7442003.1"/>
    </source>
</evidence>
<dbReference type="OrthoDB" id="3012560at2759"/>
<feature type="compositionally biased region" description="Polar residues" evidence="1">
    <location>
        <begin position="140"/>
        <end position="153"/>
    </location>
</feature>
<proteinExistence type="predicted"/>
<dbReference type="AlphaFoldDB" id="A0A9P7VJ10"/>
<dbReference type="Proteomes" id="UP000812287">
    <property type="component" value="Unassembled WGS sequence"/>
</dbReference>
<name>A0A9P7VJ10_9AGAR</name>
<feature type="compositionally biased region" description="Basic and acidic residues" evidence="1">
    <location>
        <begin position="155"/>
        <end position="173"/>
    </location>
</feature>
<comment type="caution">
    <text evidence="2">The sequence shown here is derived from an EMBL/GenBank/DDBJ whole genome shotgun (WGS) entry which is preliminary data.</text>
</comment>
<organism evidence="2 3">
    <name type="scientific">Guyanagaster necrorhizus</name>
    <dbReference type="NCBI Taxonomy" id="856835"/>
    <lineage>
        <taxon>Eukaryota</taxon>
        <taxon>Fungi</taxon>
        <taxon>Dikarya</taxon>
        <taxon>Basidiomycota</taxon>
        <taxon>Agaricomycotina</taxon>
        <taxon>Agaricomycetes</taxon>
        <taxon>Agaricomycetidae</taxon>
        <taxon>Agaricales</taxon>
        <taxon>Marasmiineae</taxon>
        <taxon>Physalacriaceae</taxon>
        <taxon>Guyanagaster</taxon>
    </lineage>
</organism>
<evidence type="ECO:0000256" key="1">
    <source>
        <dbReference type="SAM" id="MobiDB-lite"/>
    </source>
</evidence>
<accession>A0A9P7VJ10</accession>